<proteinExistence type="predicted"/>
<comment type="caution">
    <text evidence="2">The sequence shown here is derived from an EMBL/GenBank/DDBJ whole genome shotgun (WGS) entry which is preliminary data.</text>
</comment>
<evidence type="ECO:0000313" key="2">
    <source>
        <dbReference type="EMBL" id="KAL2500400.1"/>
    </source>
</evidence>
<dbReference type="AlphaFoldDB" id="A0ABD1SII0"/>
<dbReference type="Proteomes" id="UP001604277">
    <property type="component" value="Unassembled WGS sequence"/>
</dbReference>
<gene>
    <name evidence="2" type="ORF">Fot_34248</name>
</gene>
<dbReference type="EMBL" id="JBFOLJ010000010">
    <property type="protein sequence ID" value="KAL2500400.1"/>
    <property type="molecule type" value="Genomic_DNA"/>
</dbReference>
<sequence>MAKLSNTTQIPKFGFLLLLPFDQLRVPPSKSTISIFSLQREPKWGHLRDLHRALRLFKKPLLWGTPTVQKISNDLEITVFEKPVSNICAAFLTNNHTKAPATINFWGIDYYLPQKSISFLPNLKTVVYNTQMALSRVLTMLTGMWKNGV</sequence>
<evidence type="ECO:0000313" key="3">
    <source>
        <dbReference type="Proteomes" id="UP001604277"/>
    </source>
</evidence>
<keyword evidence="3" id="KW-1185">Reference proteome</keyword>
<name>A0ABD1SII0_9LAMI</name>
<organism evidence="2 3">
    <name type="scientific">Forsythia ovata</name>
    <dbReference type="NCBI Taxonomy" id="205694"/>
    <lineage>
        <taxon>Eukaryota</taxon>
        <taxon>Viridiplantae</taxon>
        <taxon>Streptophyta</taxon>
        <taxon>Embryophyta</taxon>
        <taxon>Tracheophyta</taxon>
        <taxon>Spermatophyta</taxon>
        <taxon>Magnoliopsida</taxon>
        <taxon>eudicotyledons</taxon>
        <taxon>Gunneridae</taxon>
        <taxon>Pentapetalae</taxon>
        <taxon>asterids</taxon>
        <taxon>lamiids</taxon>
        <taxon>Lamiales</taxon>
        <taxon>Oleaceae</taxon>
        <taxon>Forsythieae</taxon>
        <taxon>Forsythia</taxon>
    </lineage>
</organism>
<feature type="domain" description="Beta-galactosidase beta-sandwich" evidence="1">
    <location>
        <begin position="77"/>
        <end position="131"/>
    </location>
</feature>
<dbReference type="InterPro" id="IPR041392">
    <property type="entry name" value="GHD"/>
</dbReference>
<dbReference type="PANTHER" id="PTHR23421">
    <property type="entry name" value="BETA-GALACTOSIDASE RELATED"/>
    <property type="match status" value="1"/>
</dbReference>
<accession>A0ABD1SII0</accession>
<reference evidence="3" key="1">
    <citation type="submission" date="2024-07" db="EMBL/GenBank/DDBJ databases">
        <title>Two chromosome-level genome assemblies of Korean endemic species Abeliophyllum distichum and Forsythia ovata (Oleaceae).</title>
        <authorList>
            <person name="Jang H."/>
        </authorList>
    </citation>
    <scope>NUCLEOTIDE SEQUENCE [LARGE SCALE GENOMIC DNA]</scope>
</reference>
<protein>
    <submittedName>
        <fullName evidence="2">Beta-galactosidase 13-like</fullName>
    </submittedName>
</protein>
<dbReference type="InterPro" id="IPR001944">
    <property type="entry name" value="Glycoside_Hdrlase_35"/>
</dbReference>
<dbReference type="Pfam" id="PF17834">
    <property type="entry name" value="GHD"/>
    <property type="match status" value="1"/>
</dbReference>
<evidence type="ECO:0000259" key="1">
    <source>
        <dbReference type="Pfam" id="PF17834"/>
    </source>
</evidence>